<comment type="subcellular location">
    <subcellularLocation>
        <location evidence="1">Endomembrane system</location>
        <topology evidence="1">Multi-pass membrane protein</topology>
    </subcellularLocation>
</comment>
<feature type="transmembrane region" description="Helical" evidence="3">
    <location>
        <begin position="12"/>
        <end position="30"/>
    </location>
</feature>
<sequence length="328" mass="35957">MILLERWKGMFYLCGAFTLAGTSVITAWFLNGKLGTFTITAASLLLALLCMLPLCRKELVRTVRQLTFREWRLLFFQALLGMFLFRMLLLQGLLHTSTAEAGILTGATPAFTVMLAFGFLKESANSMKLAGILSTVAGIMIIQGILTPGHAFEVQHLYGNLLVLCAACSESGFNLLSRIGSMQRTASQNKAIHPMVQTTLVSVIALMLCLIPAWFENSLASLAALELQEWLALVWYGPIVTALAFMLWYAGIKRCPVSTAAAFSGMMPFTALLLSVLVLKESAGWEQWCGGILVILGMFLIGWHQAAINPLPQQHSSEHGIIDKVRIE</sequence>
<dbReference type="SUPFAM" id="SSF103481">
    <property type="entry name" value="Multidrug resistance efflux transporter EmrE"/>
    <property type="match status" value="2"/>
</dbReference>
<feature type="transmembrane region" description="Helical" evidence="3">
    <location>
        <begin position="74"/>
        <end position="95"/>
    </location>
</feature>
<reference evidence="5 6" key="1">
    <citation type="submission" date="2016-11" db="EMBL/GenBank/DDBJ databases">
        <title>Paenibacillus species isolates.</title>
        <authorList>
            <person name="Beno S.M."/>
        </authorList>
    </citation>
    <scope>NUCLEOTIDE SEQUENCE [LARGE SCALE GENOMIC DNA]</scope>
    <source>
        <strain evidence="5 6">FSL F4-0100</strain>
    </source>
</reference>
<feature type="transmembrane region" description="Helical" evidence="3">
    <location>
        <begin position="101"/>
        <end position="120"/>
    </location>
</feature>
<feature type="domain" description="EamA" evidence="4">
    <location>
        <begin position="159"/>
        <end position="302"/>
    </location>
</feature>
<feature type="transmembrane region" description="Helical" evidence="3">
    <location>
        <begin position="36"/>
        <end position="54"/>
    </location>
</feature>
<organism evidence="5 6">
    <name type="scientific">Paenibacillus lautus</name>
    <name type="common">Bacillus lautus</name>
    <dbReference type="NCBI Taxonomy" id="1401"/>
    <lineage>
        <taxon>Bacteria</taxon>
        <taxon>Bacillati</taxon>
        <taxon>Bacillota</taxon>
        <taxon>Bacilli</taxon>
        <taxon>Bacillales</taxon>
        <taxon>Paenibacillaceae</taxon>
        <taxon>Paenibacillus</taxon>
    </lineage>
</organism>
<dbReference type="STRING" id="1401.BK123_30335"/>
<dbReference type="RefSeq" id="WP_076326073.1">
    <property type="nucleotide sequence ID" value="NZ_MRTF01000014.1"/>
</dbReference>
<evidence type="ECO:0000313" key="6">
    <source>
        <dbReference type="Proteomes" id="UP000187074"/>
    </source>
</evidence>
<evidence type="ECO:0000256" key="2">
    <source>
        <dbReference type="ARBA" id="ARBA00007362"/>
    </source>
</evidence>
<proteinExistence type="inferred from homology"/>
<dbReference type="OrthoDB" id="9799821at2"/>
<feature type="transmembrane region" description="Helical" evidence="3">
    <location>
        <begin position="257"/>
        <end position="279"/>
    </location>
</feature>
<dbReference type="InterPro" id="IPR037185">
    <property type="entry name" value="EmrE-like"/>
</dbReference>
<evidence type="ECO:0000256" key="3">
    <source>
        <dbReference type="SAM" id="Phobius"/>
    </source>
</evidence>
<comment type="similarity">
    <text evidence="2">Belongs to the EamA transporter family.</text>
</comment>
<accession>A0A1R1ASQ3</accession>
<dbReference type="PANTHER" id="PTHR22911">
    <property type="entry name" value="ACYL-MALONYL CONDENSING ENZYME-RELATED"/>
    <property type="match status" value="1"/>
</dbReference>
<evidence type="ECO:0000259" key="4">
    <source>
        <dbReference type="Pfam" id="PF00892"/>
    </source>
</evidence>
<feature type="transmembrane region" description="Helical" evidence="3">
    <location>
        <begin position="132"/>
        <end position="151"/>
    </location>
</feature>
<dbReference type="Pfam" id="PF00892">
    <property type="entry name" value="EamA"/>
    <property type="match status" value="2"/>
</dbReference>
<feature type="transmembrane region" description="Helical" evidence="3">
    <location>
        <begin position="230"/>
        <end position="250"/>
    </location>
</feature>
<dbReference type="PANTHER" id="PTHR22911:SF79">
    <property type="entry name" value="MOBA-LIKE NTP TRANSFERASE DOMAIN-CONTAINING PROTEIN"/>
    <property type="match status" value="1"/>
</dbReference>
<keyword evidence="3" id="KW-0472">Membrane</keyword>
<dbReference type="InterPro" id="IPR000620">
    <property type="entry name" value="EamA_dom"/>
</dbReference>
<dbReference type="Gene3D" id="1.10.3730.20">
    <property type="match status" value="1"/>
</dbReference>
<evidence type="ECO:0000256" key="1">
    <source>
        <dbReference type="ARBA" id="ARBA00004127"/>
    </source>
</evidence>
<keyword evidence="3" id="KW-0812">Transmembrane</keyword>
<dbReference type="Proteomes" id="UP000187074">
    <property type="component" value="Unassembled WGS sequence"/>
</dbReference>
<protein>
    <submittedName>
        <fullName evidence="5">EamA family transporter</fullName>
    </submittedName>
</protein>
<keyword evidence="3" id="KW-1133">Transmembrane helix</keyword>
<dbReference type="EMBL" id="MRTF01000014">
    <property type="protein sequence ID" value="OME88581.1"/>
    <property type="molecule type" value="Genomic_DNA"/>
</dbReference>
<dbReference type="GO" id="GO:0016020">
    <property type="term" value="C:membrane"/>
    <property type="evidence" value="ECO:0007669"/>
    <property type="project" value="InterPro"/>
</dbReference>
<dbReference type="AlphaFoldDB" id="A0A1R1ASQ3"/>
<name>A0A1R1ASQ3_PAELA</name>
<evidence type="ECO:0000313" key="5">
    <source>
        <dbReference type="EMBL" id="OME88581.1"/>
    </source>
</evidence>
<feature type="transmembrane region" description="Helical" evidence="3">
    <location>
        <begin position="196"/>
        <end position="215"/>
    </location>
</feature>
<feature type="domain" description="EamA" evidence="4">
    <location>
        <begin position="9"/>
        <end position="142"/>
    </location>
</feature>
<gene>
    <name evidence="5" type="ORF">BK123_30335</name>
</gene>
<feature type="transmembrane region" description="Helical" evidence="3">
    <location>
        <begin position="285"/>
        <end position="303"/>
    </location>
</feature>
<comment type="caution">
    <text evidence="5">The sequence shown here is derived from an EMBL/GenBank/DDBJ whole genome shotgun (WGS) entry which is preliminary data.</text>
</comment>
<feature type="transmembrane region" description="Helical" evidence="3">
    <location>
        <begin position="157"/>
        <end position="176"/>
    </location>
</feature>